<dbReference type="Pfam" id="PF01265">
    <property type="entry name" value="Cyto_heme_lyase"/>
    <property type="match status" value="1"/>
</dbReference>
<feature type="region of interest" description="Disordered" evidence="11">
    <location>
        <begin position="1"/>
        <end position="24"/>
    </location>
</feature>
<dbReference type="PROSITE" id="PS00821">
    <property type="entry name" value="CYTO_HEME_LYASE_1"/>
    <property type="match status" value="1"/>
</dbReference>
<gene>
    <name evidence="12" type="ORF">GTHE00462_LOCUS20026</name>
</gene>
<dbReference type="PANTHER" id="PTHR12743">
    <property type="entry name" value="CYTOCHROME C1 HEME LYASE"/>
    <property type="match status" value="1"/>
</dbReference>
<organism evidence="12">
    <name type="scientific">Guillardia theta</name>
    <name type="common">Cryptophyte</name>
    <name type="synonym">Cryptomonas phi</name>
    <dbReference type="NCBI Taxonomy" id="55529"/>
    <lineage>
        <taxon>Eukaryota</taxon>
        <taxon>Cryptophyceae</taxon>
        <taxon>Pyrenomonadales</taxon>
        <taxon>Geminigeraceae</taxon>
        <taxon>Guillardia</taxon>
    </lineage>
</organism>
<feature type="compositionally biased region" description="Basic and acidic residues" evidence="11">
    <location>
        <begin position="203"/>
        <end position="222"/>
    </location>
</feature>
<keyword evidence="3 10" id="KW-0349">Heme</keyword>
<evidence type="ECO:0000256" key="6">
    <source>
        <dbReference type="ARBA" id="ARBA00023004"/>
    </source>
</evidence>
<dbReference type="AlphaFoldDB" id="A0A7S4KYG9"/>
<comment type="similarity">
    <text evidence="2 10">Belongs to the cytochrome c-type heme lyase family.</text>
</comment>
<feature type="region of interest" description="Disordered" evidence="11">
    <location>
        <begin position="194"/>
        <end position="222"/>
    </location>
</feature>
<keyword evidence="4 10" id="KW-0479">Metal-binding</keyword>
<dbReference type="GO" id="GO:0004408">
    <property type="term" value="F:holocytochrome-c synthase activity"/>
    <property type="evidence" value="ECO:0007669"/>
    <property type="project" value="UniProtKB-EC"/>
</dbReference>
<reference evidence="12" key="1">
    <citation type="submission" date="2021-01" db="EMBL/GenBank/DDBJ databases">
        <authorList>
            <person name="Corre E."/>
            <person name="Pelletier E."/>
            <person name="Niang G."/>
            <person name="Scheremetjew M."/>
            <person name="Finn R."/>
            <person name="Kale V."/>
            <person name="Holt S."/>
            <person name="Cochrane G."/>
            <person name="Meng A."/>
            <person name="Brown T."/>
            <person name="Cohen L."/>
        </authorList>
    </citation>
    <scope>NUCLEOTIDE SEQUENCE</scope>
    <source>
        <strain evidence="12">CCMP 2712</strain>
    </source>
</reference>
<comment type="function">
    <text evidence="10">Lyase that catalyzes the covalent linking of the heme group to the cytochrome C apoprotein to produce the mature functional cytochrome.</text>
</comment>
<dbReference type="GO" id="GO:0046872">
    <property type="term" value="F:metal ion binding"/>
    <property type="evidence" value="ECO:0007669"/>
    <property type="project" value="UniProtKB-KW"/>
</dbReference>
<dbReference type="EMBL" id="HBKN01025734">
    <property type="protein sequence ID" value="CAE2308599.1"/>
    <property type="molecule type" value="Transcribed_RNA"/>
</dbReference>
<keyword evidence="9 10" id="KW-0456">Lyase</keyword>
<evidence type="ECO:0000256" key="5">
    <source>
        <dbReference type="ARBA" id="ARBA00022792"/>
    </source>
</evidence>
<keyword evidence="5 10" id="KW-0999">Mitochondrion inner membrane</keyword>
<evidence type="ECO:0000256" key="9">
    <source>
        <dbReference type="ARBA" id="ARBA00023239"/>
    </source>
</evidence>
<evidence type="ECO:0000256" key="1">
    <source>
        <dbReference type="ARBA" id="ARBA00004273"/>
    </source>
</evidence>
<keyword evidence="8 10" id="KW-0472">Membrane</keyword>
<evidence type="ECO:0000256" key="4">
    <source>
        <dbReference type="ARBA" id="ARBA00022723"/>
    </source>
</evidence>
<evidence type="ECO:0000256" key="2">
    <source>
        <dbReference type="ARBA" id="ARBA00007255"/>
    </source>
</evidence>
<evidence type="ECO:0000256" key="3">
    <source>
        <dbReference type="ARBA" id="ARBA00022617"/>
    </source>
</evidence>
<proteinExistence type="inferred from homology"/>
<evidence type="ECO:0000256" key="8">
    <source>
        <dbReference type="ARBA" id="ARBA00023136"/>
    </source>
</evidence>
<dbReference type="InterPro" id="IPR000511">
    <property type="entry name" value="Holocyt_c/c1_synthase"/>
</dbReference>
<name>A0A7S4KYG9_GUITH</name>
<dbReference type="PROSITE" id="PS00822">
    <property type="entry name" value="CYTO_HEME_LYASE_2"/>
    <property type="match status" value="1"/>
</dbReference>
<evidence type="ECO:0000256" key="7">
    <source>
        <dbReference type="ARBA" id="ARBA00023128"/>
    </source>
</evidence>
<protein>
    <recommendedName>
        <fullName evidence="10">Holocytochrome c-type synthase</fullName>
        <ecNumber evidence="10">4.4.1.17</ecNumber>
    </recommendedName>
</protein>
<evidence type="ECO:0000313" key="12">
    <source>
        <dbReference type="EMBL" id="CAE2308599.1"/>
    </source>
</evidence>
<evidence type="ECO:0000256" key="11">
    <source>
        <dbReference type="SAM" id="MobiDB-lite"/>
    </source>
</evidence>
<dbReference type="PANTHER" id="PTHR12743:SF8">
    <property type="entry name" value="PROTEIN HRI1"/>
    <property type="match status" value="1"/>
</dbReference>
<keyword evidence="6 10" id="KW-0408">Iron</keyword>
<dbReference type="EC" id="4.4.1.17" evidence="10"/>
<comment type="catalytic activity">
    <reaction evidence="10">
        <text>holo-[cytochrome c] = apo-[cytochrome c] + heme b</text>
        <dbReference type="Rhea" id="RHEA:22648"/>
        <dbReference type="Rhea" id="RHEA-COMP:10725"/>
        <dbReference type="Rhea" id="RHEA-COMP:10726"/>
        <dbReference type="ChEBI" id="CHEBI:29950"/>
        <dbReference type="ChEBI" id="CHEBI:60344"/>
        <dbReference type="ChEBI" id="CHEBI:83739"/>
        <dbReference type="EC" id="4.4.1.17"/>
    </reaction>
</comment>
<evidence type="ECO:0000256" key="10">
    <source>
        <dbReference type="RuleBase" id="RU363130"/>
    </source>
</evidence>
<sequence length="315" mass="36481">MMPAKAQQLPSPGQAAPLSQHRVQSGIAKGGTDSTWVYPSEQMFYNALVRKGKGEDVGMDDVEMMVAIHNNMNEKTWRQLLVWERMHCKQCDDPRLLRFTGRPDELSLRARVWKMMGFAPPFDRHDWVVDRCGREVRYIIDYYHNEKLPVDSKMPQQFNFNSQTQIELDVRPALDSFTAFGDRLRFGLMKMLGGEPRQPQDWPRAEQTRGGNEDGIKGKQKEWNKEQKQFIEKMEEISKSCASRIQDYNTCSDEQDCSKKLLAKDVCVAEITCAKQAKNFLKALEKGDENDIGKKYEEMVKCTMEFKEKGEKLFV</sequence>
<keyword evidence="7 10" id="KW-0496">Mitochondrion</keyword>
<comment type="subcellular location">
    <subcellularLocation>
        <location evidence="1 10">Mitochondrion inner membrane</location>
    </subcellularLocation>
</comment>
<dbReference type="GO" id="GO:0005743">
    <property type="term" value="C:mitochondrial inner membrane"/>
    <property type="evidence" value="ECO:0007669"/>
    <property type="project" value="UniProtKB-SubCell"/>
</dbReference>
<accession>A0A7S4KYG9</accession>